<keyword evidence="3" id="KW-1185">Reference proteome</keyword>
<evidence type="ECO:0000313" key="2">
    <source>
        <dbReference type="EMBL" id="EWS72916.1"/>
    </source>
</evidence>
<dbReference type="Proteomes" id="UP000009168">
    <property type="component" value="Unassembled WGS sequence"/>
</dbReference>
<gene>
    <name evidence="2" type="ORF">TTHERM_000721789</name>
</gene>
<dbReference type="AlphaFoldDB" id="W7XFV9"/>
<organism evidence="2 3">
    <name type="scientific">Tetrahymena thermophila (strain SB210)</name>
    <dbReference type="NCBI Taxonomy" id="312017"/>
    <lineage>
        <taxon>Eukaryota</taxon>
        <taxon>Sar</taxon>
        <taxon>Alveolata</taxon>
        <taxon>Ciliophora</taxon>
        <taxon>Intramacronucleata</taxon>
        <taxon>Oligohymenophorea</taxon>
        <taxon>Hymenostomatida</taxon>
        <taxon>Tetrahymenina</taxon>
        <taxon>Tetrahymenidae</taxon>
        <taxon>Tetrahymena</taxon>
    </lineage>
</organism>
<dbReference type="KEGG" id="tet:TTHERM_000721789"/>
<dbReference type="GeneID" id="24440382"/>
<dbReference type="RefSeq" id="XP_012654556.1">
    <property type="nucleotide sequence ID" value="XM_012799102.1"/>
</dbReference>
<dbReference type="EMBL" id="GG662576">
    <property type="protein sequence ID" value="EWS72916.1"/>
    <property type="molecule type" value="Genomic_DNA"/>
</dbReference>
<accession>W7XFV9</accession>
<dbReference type="InParanoid" id="W7XFV9"/>
<reference evidence="3" key="1">
    <citation type="journal article" date="2006" name="PLoS Biol.">
        <title>Macronuclear genome sequence of the ciliate Tetrahymena thermophila, a model eukaryote.</title>
        <authorList>
            <person name="Eisen J.A."/>
            <person name="Coyne R.S."/>
            <person name="Wu M."/>
            <person name="Wu D."/>
            <person name="Thiagarajan M."/>
            <person name="Wortman J.R."/>
            <person name="Badger J.H."/>
            <person name="Ren Q."/>
            <person name="Amedeo P."/>
            <person name="Jones K.M."/>
            <person name="Tallon L.J."/>
            <person name="Delcher A.L."/>
            <person name="Salzberg S.L."/>
            <person name="Silva J.C."/>
            <person name="Haas B.J."/>
            <person name="Majoros W.H."/>
            <person name="Farzad M."/>
            <person name="Carlton J.M."/>
            <person name="Smith R.K. Jr."/>
            <person name="Garg J."/>
            <person name="Pearlman R.E."/>
            <person name="Karrer K.M."/>
            <person name="Sun L."/>
            <person name="Manning G."/>
            <person name="Elde N.C."/>
            <person name="Turkewitz A.P."/>
            <person name="Asai D.J."/>
            <person name="Wilkes D.E."/>
            <person name="Wang Y."/>
            <person name="Cai H."/>
            <person name="Collins K."/>
            <person name="Stewart B.A."/>
            <person name="Lee S.R."/>
            <person name="Wilamowska K."/>
            <person name="Weinberg Z."/>
            <person name="Ruzzo W.L."/>
            <person name="Wloga D."/>
            <person name="Gaertig J."/>
            <person name="Frankel J."/>
            <person name="Tsao C.-C."/>
            <person name="Gorovsky M.A."/>
            <person name="Keeling P.J."/>
            <person name="Waller R.F."/>
            <person name="Patron N.J."/>
            <person name="Cherry J.M."/>
            <person name="Stover N.A."/>
            <person name="Krieger C.J."/>
            <person name="del Toro C."/>
            <person name="Ryder H.F."/>
            <person name="Williamson S.C."/>
            <person name="Barbeau R.A."/>
            <person name="Hamilton E.P."/>
            <person name="Orias E."/>
        </authorList>
    </citation>
    <scope>NUCLEOTIDE SEQUENCE [LARGE SCALE GENOMIC DNA]</scope>
    <source>
        <strain evidence="3">SB210</strain>
    </source>
</reference>
<protein>
    <submittedName>
        <fullName evidence="2">Transmembrane protein, putative</fullName>
    </submittedName>
</protein>
<keyword evidence="1" id="KW-1133">Transmembrane helix</keyword>
<name>W7XFV9_TETTS</name>
<evidence type="ECO:0000256" key="1">
    <source>
        <dbReference type="SAM" id="Phobius"/>
    </source>
</evidence>
<feature type="transmembrane region" description="Helical" evidence="1">
    <location>
        <begin position="94"/>
        <end position="115"/>
    </location>
</feature>
<sequence>MLLDLFFNEKQKRVKQGPFMELKDINHFQNQKTSSEILEYLGKLNVNMKISNKQKILIGNKQYGKGESIYQFEKGKQTNKQINKMRRKNERRSLLIILKDVCLFIYLLIYLIFLANYHGK</sequence>
<evidence type="ECO:0000313" key="3">
    <source>
        <dbReference type="Proteomes" id="UP000009168"/>
    </source>
</evidence>
<keyword evidence="1" id="KW-0472">Membrane</keyword>
<keyword evidence="1 2" id="KW-0812">Transmembrane</keyword>
<proteinExistence type="predicted"/>